<dbReference type="OMA" id="LVRICCT"/>
<proteinExistence type="predicted"/>
<reference evidence="1" key="1">
    <citation type="submission" date="2021-05" db="EMBL/GenBank/DDBJ databases">
        <title>The genome of the haptophyte Pavlova lutheri (Diacronema luteri, Pavlovales) - a model for lipid biosynthesis in eukaryotic algae.</title>
        <authorList>
            <person name="Hulatt C.J."/>
            <person name="Posewitz M.C."/>
        </authorList>
    </citation>
    <scope>NUCLEOTIDE SEQUENCE</scope>
    <source>
        <strain evidence="1">NIVA-4/92</strain>
    </source>
</reference>
<gene>
    <name evidence="1" type="ORF">KFE25_007672</name>
</gene>
<dbReference type="AlphaFoldDB" id="A0A8J5XRK4"/>
<organism evidence="1 2">
    <name type="scientific">Diacronema lutheri</name>
    <name type="common">Unicellular marine alga</name>
    <name type="synonym">Monochrysis lutheri</name>
    <dbReference type="NCBI Taxonomy" id="2081491"/>
    <lineage>
        <taxon>Eukaryota</taxon>
        <taxon>Haptista</taxon>
        <taxon>Haptophyta</taxon>
        <taxon>Pavlovophyceae</taxon>
        <taxon>Pavlovales</taxon>
        <taxon>Pavlovaceae</taxon>
        <taxon>Diacronema</taxon>
    </lineage>
</organism>
<keyword evidence="2" id="KW-1185">Reference proteome</keyword>
<dbReference type="Proteomes" id="UP000751190">
    <property type="component" value="Unassembled WGS sequence"/>
</dbReference>
<dbReference type="OrthoDB" id="5956634at2759"/>
<accession>A0A8J5XRK4</accession>
<comment type="caution">
    <text evidence="1">The sequence shown here is derived from an EMBL/GenBank/DDBJ whole genome shotgun (WGS) entry which is preliminary data.</text>
</comment>
<name>A0A8J5XRK4_DIALT</name>
<sequence length="289" mass="30505">MAASLGAMDEGQFCDAFFHVKPTPEAGVSATCCLRAPAGCCSGKTTALVAHLVDARGALAYGEVYVNVSQRDHAEDLLMRDARLLAAAEAAGVDTTLRVWLTVQPCHFSSGDDSRSCSLGLLRWHARALAPRGVRALRIKAAYPYRAHWEPALMSDEDLAQLGRRAWGGGGGRRCGPASRADAIARAHALLRSAREGTRLLVSSEGAGVTLDAFTSRDDWDELVRICCTESAARRWAERAPPFGAATLEARARMDAFTQSVFDGFRGGVTAGAAGAADEPARAADSSAG</sequence>
<dbReference type="EMBL" id="JAGTXO010000003">
    <property type="protein sequence ID" value="KAG8469154.1"/>
    <property type="molecule type" value="Genomic_DNA"/>
</dbReference>
<protein>
    <submittedName>
        <fullName evidence="1">Uncharacterized protein</fullName>
    </submittedName>
</protein>
<evidence type="ECO:0000313" key="2">
    <source>
        <dbReference type="Proteomes" id="UP000751190"/>
    </source>
</evidence>
<evidence type="ECO:0000313" key="1">
    <source>
        <dbReference type="EMBL" id="KAG8469154.1"/>
    </source>
</evidence>